<reference evidence="9" key="1">
    <citation type="submission" date="2020-11" db="EMBL/GenBank/DDBJ databases">
        <title>A novel complimentary model of RNA editing in a hybrid trypanosomatid, Vickermania ingenoplastis.</title>
        <authorList>
            <person name="Afonin D.A."/>
        </authorList>
    </citation>
    <scope>NUCLEOTIDE SEQUENCE</scope>
    <source>
        <strain evidence="9">CP021</strain>
    </source>
</reference>
<dbReference type="EMBL" id="MW206662">
    <property type="protein sequence ID" value="QOY44571.1"/>
    <property type="molecule type" value="mRNA"/>
</dbReference>
<feature type="transmembrane region" description="Helical" evidence="8">
    <location>
        <begin position="183"/>
        <end position="204"/>
    </location>
</feature>
<dbReference type="PANTHER" id="PTHR11432">
    <property type="entry name" value="NADH DEHYDROGENASE SUBUNIT 1"/>
    <property type="match status" value="1"/>
</dbReference>
<feature type="transmembrane region" description="Helical" evidence="8">
    <location>
        <begin position="284"/>
        <end position="306"/>
    </location>
</feature>
<keyword evidence="5 8" id="KW-0472">Membrane</keyword>
<evidence type="ECO:0000256" key="7">
    <source>
        <dbReference type="RuleBase" id="RU000473"/>
    </source>
</evidence>
<dbReference type="Pfam" id="PF00146">
    <property type="entry name" value="NADHdh"/>
    <property type="match status" value="1"/>
</dbReference>
<keyword evidence="3 6" id="KW-0812">Transmembrane</keyword>
<feature type="transmembrane region" description="Helical" evidence="8">
    <location>
        <begin position="242"/>
        <end position="272"/>
    </location>
</feature>
<dbReference type="GO" id="GO:0009060">
    <property type="term" value="P:aerobic respiration"/>
    <property type="evidence" value="ECO:0007669"/>
    <property type="project" value="TreeGrafter"/>
</dbReference>
<evidence type="ECO:0000256" key="6">
    <source>
        <dbReference type="RuleBase" id="RU000471"/>
    </source>
</evidence>
<dbReference type="GO" id="GO:0003954">
    <property type="term" value="F:NADH dehydrogenase activity"/>
    <property type="evidence" value="ECO:0007669"/>
    <property type="project" value="TreeGrafter"/>
</dbReference>
<dbReference type="GO" id="GO:0008137">
    <property type="term" value="F:NADH dehydrogenase (ubiquinone) activity"/>
    <property type="evidence" value="ECO:0007669"/>
    <property type="project" value="UniProtKB-EC"/>
</dbReference>
<dbReference type="GO" id="GO:0005743">
    <property type="term" value="C:mitochondrial inner membrane"/>
    <property type="evidence" value="ECO:0007669"/>
    <property type="project" value="UniProtKB-SubCell"/>
</dbReference>
<feature type="transmembrane region" description="Helical" evidence="8">
    <location>
        <begin position="88"/>
        <end position="113"/>
    </location>
</feature>
<keyword evidence="7 9" id="KW-0496">Mitochondrion</keyword>
<evidence type="ECO:0000256" key="3">
    <source>
        <dbReference type="ARBA" id="ARBA00022692"/>
    </source>
</evidence>
<name>A0A872ZM41_9TRYP</name>
<protein>
    <recommendedName>
        <fullName evidence="7">NADH-ubiquinone oxidoreductase chain 1</fullName>
        <ecNumber evidence="7">7.1.1.2</ecNumber>
    </recommendedName>
</protein>
<evidence type="ECO:0000256" key="4">
    <source>
        <dbReference type="ARBA" id="ARBA00022989"/>
    </source>
</evidence>
<evidence type="ECO:0000313" key="9">
    <source>
        <dbReference type="EMBL" id="QOY44571.1"/>
    </source>
</evidence>
<feature type="transmembrane region" description="Helical" evidence="8">
    <location>
        <begin position="6"/>
        <end position="25"/>
    </location>
</feature>
<proteinExistence type="evidence at transcript level"/>
<organism evidence="9">
    <name type="scientific">Vickermania ingenoplastis</name>
    <dbReference type="NCBI Taxonomy" id="2720891"/>
    <lineage>
        <taxon>Eukaryota</taxon>
        <taxon>Discoba</taxon>
        <taxon>Euglenozoa</taxon>
        <taxon>Kinetoplastea</taxon>
        <taxon>Metakinetoplastina</taxon>
        <taxon>Trypanosomatida</taxon>
        <taxon>Trypanosomatidae</taxon>
        <taxon>Vickermania</taxon>
    </lineage>
</organism>
<sequence length="314" mass="35639">MVFYLDIYVILVIIILVILILSGFVSLCERRIMALVQIRIGPALFMFGLLTPITDGLKLFLKFALFVVSVDIVYLIGAMFITAICIFVGWLFFPLGFIILLDNCFTLFILLLVHTTSNLFSVFFIGCFLFTSCFVYLAAMRTMLFSIVGESSIFLLFLTSYLLDYFSYLGIKDICVGQLYINNSYIGGVLFLGVFWVSILLDGLKLPFDYFECESELVAGLVTEFSGIFFVIYSVLEIGHLLLSTLLFACICFGGLFICFKSILILIIGFFYPRVIGIRLKITTAQIFIIFFFTFTCIFLFCWLSSSKLISCIF</sequence>
<evidence type="ECO:0000256" key="8">
    <source>
        <dbReference type="SAM" id="Phobius"/>
    </source>
</evidence>
<comment type="catalytic activity">
    <reaction evidence="7">
        <text>a ubiquinone + NADH + 5 H(+)(in) = a ubiquinol + NAD(+) + 4 H(+)(out)</text>
        <dbReference type="Rhea" id="RHEA:29091"/>
        <dbReference type="Rhea" id="RHEA-COMP:9565"/>
        <dbReference type="Rhea" id="RHEA-COMP:9566"/>
        <dbReference type="ChEBI" id="CHEBI:15378"/>
        <dbReference type="ChEBI" id="CHEBI:16389"/>
        <dbReference type="ChEBI" id="CHEBI:17976"/>
        <dbReference type="ChEBI" id="CHEBI:57540"/>
        <dbReference type="ChEBI" id="CHEBI:57945"/>
        <dbReference type="EC" id="7.1.1.2"/>
    </reaction>
</comment>
<accession>A0A872ZM41</accession>
<keyword evidence="4 8" id="KW-1133">Transmembrane helix</keyword>
<dbReference type="EC" id="7.1.1.2" evidence="7"/>
<keyword evidence="7" id="KW-0830">Ubiquinone</keyword>
<gene>
    <name evidence="9" type="primary">ND2</name>
</gene>
<evidence type="ECO:0000256" key="1">
    <source>
        <dbReference type="ARBA" id="ARBA00004141"/>
    </source>
</evidence>
<evidence type="ECO:0000256" key="2">
    <source>
        <dbReference type="ARBA" id="ARBA00010535"/>
    </source>
</evidence>
<feature type="transmembrane region" description="Helical" evidence="8">
    <location>
        <begin position="59"/>
        <end position="81"/>
    </location>
</feature>
<keyword evidence="6" id="KW-0520">NAD</keyword>
<comment type="subcellular location">
    <subcellularLocation>
        <location evidence="1">Membrane</location>
        <topology evidence="1">Multi-pass membrane protein</topology>
    </subcellularLocation>
    <subcellularLocation>
        <location evidence="6">Mitochondrion inner membrane</location>
        <topology evidence="6">Multi-pass membrane protein</topology>
    </subcellularLocation>
</comment>
<dbReference type="PANTHER" id="PTHR11432:SF3">
    <property type="entry name" value="NADH-UBIQUINONE OXIDOREDUCTASE CHAIN 1"/>
    <property type="match status" value="1"/>
</dbReference>
<evidence type="ECO:0000256" key="5">
    <source>
        <dbReference type="ARBA" id="ARBA00023136"/>
    </source>
</evidence>
<dbReference type="InterPro" id="IPR001694">
    <property type="entry name" value="NADH_UbQ_OxRdtase_su1/FPO"/>
</dbReference>
<dbReference type="AlphaFoldDB" id="A0A872ZM41"/>
<comment type="similarity">
    <text evidence="2 6">Belongs to the complex I subunit 1 family.</text>
</comment>
<feature type="transmembrane region" description="Helical" evidence="8">
    <location>
        <begin position="216"/>
        <end position="236"/>
    </location>
</feature>
<feature type="transmembrane region" description="Helical" evidence="8">
    <location>
        <begin position="144"/>
        <end position="163"/>
    </location>
</feature>
<geneLocation type="mitochondrion" evidence="9"/>
<feature type="transmembrane region" description="Helical" evidence="8">
    <location>
        <begin position="119"/>
        <end position="137"/>
    </location>
</feature>